<dbReference type="SUPFAM" id="SSF54980">
    <property type="entry name" value="EF-G C-terminal domain-like"/>
    <property type="match status" value="2"/>
</dbReference>
<evidence type="ECO:0000259" key="4">
    <source>
        <dbReference type="PROSITE" id="PS51722"/>
    </source>
</evidence>
<dbReference type="NCBIfam" id="TIGR01394">
    <property type="entry name" value="TypA_BipA"/>
    <property type="match status" value="1"/>
</dbReference>
<dbReference type="InterPro" id="IPR047042">
    <property type="entry name" value="BipA_II"/>
</dbReference>
<dbReference type="SMART" id="SM00838">
    <property type="entry name" value="EFG_C"/>
    <property type="match status" value="1"/>
</dbReference>
<protein>
    <submittedName>
        <fullName evidence="5">TypA/BipA GTP binding protein</fullName>
    </submittedName>
</protein>
<dbReference type="FunFam" id="3.40.50.300:FF:000055">
    <property type="entry name" value="GTP-binding protein TypA"/>
    <property type="match status" value="1"/>
</dbReference>
<dbReference type="Gene3D" id="3.30.70.240">
    <property type="match status" value="1"/>
</dbReference>
<dbReference type="EMBL" id="KJ093714">
    <property type="protein sequence ID" value="AHN91993.1"/>
    <property type="molecule type" value="mRNA"/>
</dbReference>
<evidence type="ECO:0000256" key="2">
    <source>
        <dbReference type="ARBA" id="ARBA00022741"/>
    </source>
</evidence>
<dbReference type="GO" id="GO:1990904">
    <property type="term" value="C:ribonucleoprotein complex"/>
    <property type="evidence" value="ECO:0007669"/>
    <property type="project" value="TreeGrafter"/>
</dbReference>
<dbReference type="Gene3D" id="2.40.50.250">
    <property type="entry name" value="bipa protein"/>
    <property type="match status" value="1"/>
</dbReference>
<dbReference type="InterPro" id="IPR027417">
    <property type="entry name" value="P-loop_NTPase"/>
</dbReference>
<dbReference type="InterPro" id="IPR042116">
    <property type="entry name" value="TypA/BipA_C"/>
</dbReference>
<dbReference type="Pfam" id="PF00009">
    <property type="entry name" value="GTP_EFTU"/>
    <property type="match status" value="1"/>
</dbReference>
<evidence type="ECO:0000256" key="3">
    <source>
        <dbReference type="ARBA" id="ARBA00023134"/>
    </source>
</evidence>
<dbReference type="Pfam" id="PF21018">
    <property type="entry name" value="BipA_C"/>
    <property type="match status" value="1"/>
</dbReference>
<evidence type="ECO:0000256" key="1">
    <source>
        <dbReference type="ARBA" id="ARBA00004229"/>
    </source>
</evidence>
<evidence type="ECO:0000313" key="5">
    <source>
        <dbReference type="EMBL" id="AHN91993.1"/>
    </source>
</evidence>
<dbReference type="InterPro" id="IPR000795">
    <property type="entry name" value="T_Tr_GTP-bd_dom"/>
</dbReference>
<dbReference type="InterPro" id="IPR048876">
    <property type="entry name" value="BipA_C"/>
</dbReference>
<dbReference type="Gene3D" id="2.40.30.10">
    <property type="entry name" value="Translation factors"/>
    <property type="match status" value="1"/>
</dbReference>
<dbReference type="AlphaFoldDB" id="X2KU57"/>
<dbReference type="FunFam" id="3.30.70.870:FF:000003">
    <property type="entry name" value="GTP-binding protein TypA"/>
    <property type="match status" value="1"/>
</dbReference>
<sequence length="677" mass="73249">MPLAHRMVAAATICAAVETGAFLLPGARNHPCRTGGPLLTGARPSSTVQLTNGTPAAAFADVRATDSSLAASEADQTEREDLRNLAIVAHVDHGKTTLVDAMLQQSSVFRDNEQMGIRVMDSNDQERERGITILAKNCAIKYQGTKFNLVDTPGHADFGGEVERILNMVDGILLVVDSVEGPKPQTRFVLKKALELGLQAVVVVNKIDRPSARPEYVVDKTFDLFCDLNANDMQSDFQIVYTSAIQGIAGDEPDAMAKNMEPLFKAIMGMPKPLVKELAPLQALVANIDYDDFKGKLGVGRVHSGSIKKGQTVGLGRPGGEVKTGKVAELFVFDNLGRTGVNEAHAGDIVMVAGLSEIGIGDTIVDPANPNPMVPIAVEEPTVRMTFGVNKSPLAGREGKFLTTRMIRDRLMKELDRNVALRVEETDSSDAYEVSGRGQLHLTVLIENMRREGFELLVGPPTVITKQVDGKTYEPFETVEVQVPDEYTGAVVDLLSRRKGEMLNMSPVETGGDAKMTNVEYLVPTRGMIGLRNSMLTATRGTAVLDTIFDSYRPYAGDIEARDKGSLVAHENGVATPFGIAGAQSRGVMMVSAKDEIYRDMIIGLHQRPGDLRVNICKAKALNNIRSATKSISDSVMVPIEVNLDMAVEYIQADELVEVTPTKIRMTKNSQTAGKSK</sequence>
<dbReference type="PROSITE" id="PS51722">
    <property type="entry name" value="G_TR_2"/>
    <property type="match status" value="1"/>
</dbReference>
<dbReference type="Pfam" id="PF00679">
    <property type="entry name" value="EFG_C"/>
    <property type="match status" value="1"/>
</dbReference>
<dbReference type="InterPro" id="IPR009000">
    <property type="entry name" value="Transl_B-barrel_sf"/>
</dbReference>
<dbReference type="InterPro" id="IPR047041">
    <property type="entry name" value="BipA_GTP-bd_dom"/>
</dbReference>
<dbReference type="GO" id="GO:0009507">
    <property type="term" value="C:chloroplast"/>
    <property type="evidence" value="ECO:0007669"/>
    <property type="project" value="UniProtKB-SubCell"/>
</dbReference>
<organism evidence="5">
    <name type="scientific">Scytosiphon lomentaria</name>
    <name type="common">Beanweed</name>
    <name type="synonym">Chorda lomentaria</name>
    <dbReference type="NCBI Taxonomy" id="27967"/>
    <lineage>
        <taxon>Eukaryota</taxon>
        <taxon>Sar</taxon>
        <taxon>Stramenopiles</taxon>
        <taxon>Ochrophyta</taxon>
        <taxon>PX clade</taxon>
        <taxon>Phaeophyceae</taxon>
        <taxon>Ectocarpales</taxon>
        <taxon>Scytosiphonaceae</taxon>
        <taxon>Scytosiphon</taxon>
    </lineage>
</organism>
<dbReference type="CDD" id="cd01891">
    <property type="entry name" value="TypA_BipA"/>
    <property type="match status" value="1"/>
</dbReference>
<dbReference type="InterPro" id="IPR035647">
    <property type="entry name" value="EFG_III/V"/>
</dbReference>
<reference evidence="5" key="1">
    <citation type="submission" date="2014-01" db="EMBL/GenBank/DDBJ databases">
        <title>Cell organelle-targeted genes involved in sexual reproduction and parthenogenetic development of the brown alga, Scytosiphon lomentaria.</title>
        <authorList>
            <person name="Han J.W."/>
            <person name="Kim G.H."/>
        </authorList>
    </citation>
    <scope>NUCLEOTIDE SEQUENCE</scope>
</reference>
<dbReference type="InterPro" id="IPR005225">
    <property type="entry name" value="Small_GTP-bd"/>
</dbReference>
<dbReference type="InterPro" id="IPR006298">
    <property type="entry name" value="BipA"/>
</dbReference>
<dbReference type="SUPFAM" id="SSF52540">
    <property type="entry name" value="P-loop containing nucleoside triphosphate hydrolases"/>
    <property type="match status" value="1"/>
</dbReference>
<dbReference type="FunFam" id="2.40.30.10:FF:000016">
    <property type="entry name" value="GTP-binding protein TypA"/>
    <property type="match status" value="1"/>
</dbReference>
<dbReference type="Gene3D" id="3.30.70.870">
    <property type="entry name" value="Elongation Factor G (Translational Gtpase), domain 3"/>
    <property type="match status" value="1"/>
</dbReference>
<keyword evidence="3" id="KW-0342">GTP-binding</keyword>
<dbReference type="InterPro" id="IPR053905">
    <property type="entry name" value="EF-G-like_DII"/>
</dbReference>
<dbReference type="PRINTS" id="PR00315">
    <property type="entry name" value="ELONGATNFCT"/>
</dbReference>
<dbReference type="SUPFAM" id="SSF50447">
    <property type="entry name" value="Translation proteins"/>
    <property type="match status" value="1"/>
</dbReference>
<dbReference type="NCBIfam" id="TIGR00231">
    <property type="entry name" value="small_GTP"/>
    <property type="match status" value="1"/>
</dbReference>
<dbReference type="Pfam" id="PF22042">
    <property type="entry name" value="EF-G_D2"/>
    <property type="match status" value="1"/>
</dbReference>
<accession>X2KU57</accession>
<dbReference type="CDD" id="cd16263">
    <property type="entry name" value="BipA_III"/>
    <property type="match status" value="1"/>
</dbReference>
<dbReference type="CDD" id="cd03691">
    <property type="entry name" value="BipA_TypA_II"/>
    <property type="match status" value="1"/>
</dbReference>
<dbReference type="GO" id="GO:0005525">
    <property type="term" value="F:GTP binding"/>
    <property type="evidence" value="ECO:0007669"/>
    <property type="project" value="UniProtKB-KW"/>
</dbReference>
<dbReference type="InterPro" id="IPR000640">
    <property type="entry name" value="EFG_V-like"/>
</dbReference>
<dbReference type="GO" id="GO:0003924">
    <property type="term" value="F:GTPase activity"/>
    <property type="evidence" value="ECO:0007669"/>
    <property type="project" value="InterPro"/>
</dbReference>
<comment type="subcellular location">
    <subcellularLocation>
        <location evidence="1">Plastid</location>
        <location evidence="1">Chloroplast</location>
    </subcellularLocation>
</comment>
<dbReference type="PROSITE" id="PS00301">
    <property type="entry name" value="G_TR_1"/>
    <property type="match status" value="1"/>
</dbReference>
<dbReference type="PANTHER" id="PTHR42908">
    <property type="entry name" value="TRANSLATION ELONGATION FACTOR-RELATED"/>
    <property type="match status" value="1"/>
</dbReference>
<feature type="domain" description="Tr-type G" evidence="4">
    <location>
        <begin position="80"/>
        <end position="275"/>
    </location>
</feature>
<dbReference type="InterPro" id="IPR035651">
    <property type="entry name" value="BipA_V"/>
</dbReference>
<dbReference type="FunFam" id="3.30.70.240:FF:000002">
    <property type="entry name" value="GTP-binding protein TypA"/>
    <property type="match status" value="1"/>
</dbReference>
<dbReference type="PANTHER" id="PTHR42908:SF8">
    <property type="entry name" value="TR-TYPE G DOMAIN-CONTAINING PROTEIN"/>
    <property type="match status" value="1"/>
</dbReference>
<dbReference type="Gene3D" id="3.40.50.300">
    <property type="entry name" value="P-loop containing nucleotide triphosphate hydrolases"/>
    <property type="match status" value="1"/>
</dbReference>
<dbReference type="GO" id="GO:0005829">
    <property type="term" value="C:cytosol"/>
    <property type="evidence" value="ECO:0007669"/>
    <property type="project" value="TreeGrafter"/>
</dbReference>
<keyword evidence="2" id="KW-0547">Nucleotide-binding</keyword>
<proteinExistence type="evidence at transcript level"/>
<name>X2KU57_SCYLO</name>
<dbReference type="InterPro" id="IPR031157">
    <property type="entry name" value="G_TR_CS"/>
</dbReference>
<dbReference type="CDD" id="cd03710">
    <property type="entry name" value="BipA_TypA_C"/>
    <property type="match status" value="1"/>
</dbReference>
<dbReference type="InterPro" id="IPR047043">
    <property type="entry name" value="BipA_III"/>
</dbReference>